<dbReference type="Pfam" id="PF00651">
    <property type="entry name" value="BTB"/>
    <property type="match status" value="1"/>
</dbReference>
<dbReference type="EMBL" id="JAPDFW010000124">
    <property type="protein sequence ID" value="KAJ5067902.1"/>
    <property type="molecule type" value="Genomic_DNA"/>
</dbReference>
<protein>
    <submittedName>
        <fullName evidence="6">Ankyrin repeat protein</fullName>
    </submittedName>
</protein>
<feature type="repeat" description="ANK" evidence="3">
    <location>
        <begin position="143"/>
        <end position="176"/>
    </location>
</feature>
<dbReference type="PANTHER" id="PTHR24198:SF165">
    <property type="entry name" value="ANKYRIN REPEAT-CONTAINING PROTEIN-RELATED"/>
    <property type="match status" value="1"/>
</dbReference>
<dbReference type="InterPro" id="IPR036770">
    <property type="entry name" value="Ankyrin_rpt-contain_sf"/>
</dbReference>
<evidence type="ECO:0000313" key="6">
    <source>
        <dbReference type="EMBL" id="KAJ5067902.1"/>
    </source>
</evidence>
<proteinExistence type="predicted"/>
<dbReference type="PROSITE" id="PS50088">
    <property type="entry name" value="ANK_REPEAT"/>
    <property type="match status" value="7"/>
</dbReference>
<dbReference type="SUPFAM" id="SSF48403">
    <property type="entry name" value="Ankyrin repeat"/>
    <property type="match status" value="1"/>
</dbReference>
<name>A0A9Q0R5A6_ANAIG</name>
<keyword evidence="2 3" id="KW-0040">ANK repeat</keyword>
<dbReference type="CDD" id="cd18186">
    <property type="entry name" value="BTB_POZ_ZBTB_KLHL-like"/>
    <property type="match status" value="1"/>
</dbReference>
<dbReference type="Pfam" id="PF13637">
    <property type="entry name" value="Ank_4"/>
    <property type="match status" value="1"/>
</dbReference>
<gene>
    <name evidence="6" type="ORF">M0811_12820</name>
</gene>
<dbReference type="SUPFAM" id="SSF54695">
    <property type="entry name" value="POZ domain"/>
    <property type="match status" value="2"/>
</dbReference>
<dbReference type="PROSITE" id="PS50097">
    <property type="entry name" value="BTB"/>
    <property type="match status" value="1"/>
</dbReference>
<feature type="region of interest" description="Disordered" evidence="4">
    <location>
        <begin position="476"/>
        <end position="495"/>
    </location>
</feature>
<feature type="repeat" description="ANK" evidence="3">
    <location>
        <begin position="245"/>
        <end position="280"/>
    </location>
</feature>
<dbReference type="Gene3D" id="1.25.40.20">
    <property type="entry name" value="Ankyrin repeat-containing domain"/>
    <property type="match status" value="3"/>
</dbReference>
<evidence type="ECO:0000259" key="5">
    <source>
        <dbReference type="PROSITE" id="PS50097"/>
    </source>
</evidence>
<dbReference type="SMART" id="SM00248">
    <property type="entry name" value="ANK"/>
    <property type="match status" value="10"/>
</dbReference>
<evidence type="ECO:0000256" key="3">
    <source>
        <dbReference type="PROSITE-ProRule" id="PRU00023"/>
    </source>
</evidence>
<dbReference type="Gene3D" id="3.30.710.10">
    <property type="entry name" value="Potassium Channel Kv1.1, Chain A"/>
    <property type="match status" value="2"/>
</dbReference>
<dbReference type="PANTHER" id="PTHR24198">
    <property type="entry name" value="ANKYRIN REPEAT AND PROTEIN KINASE DOMAIN-CONTAINING PROTEIN"/>
    <property type="match status" value="1"/>
</dbReference>
<dbReference type="PRINTS" id="PR01415">
    <property type="entry name" value="ANKYRIN"/>
</dbReference>
<evidence type="ECO:0000256" key="4">
    <source>
        <dbReference type="SAM" id="MobiDB-lite"/>
    </source>
</evidence>
<organism evidence="6 7">
    <name type="scientific">Anaeramoeba ignava</name>
    <name type="common">Anaerobic marine amoeba</name>
    <dbReference type="NCBI Taxonomy" id="1746090"/>
    <lineage>
        <taxon>Eukaryota</taxon>
        <taxon>Metamonada</taxon>
        <taxon>Anaeramoebidae</taxon>
        <taxon>Anaeramoeba</taxon>
    </lineage>
</organism>
<evidence type="ECO:0000256" key="1">
    <source>
        <dbReference type="ARBA" id="ARBA00022737"/>
    </source>
</evidence>
<dbReference type="Pfam" id="PF12796">
    <property type="entry name" value="Ank_2"/>
    <property type="match status" value="3"/>
</dbReference>
<evidence type="ECO:0000256" key="2">
    <source>
        <dbReference type="ARBA" id="ARBA00023043"/>
    </source>
</evidence>
<feature type="repeat" description="ANK" evidence="3">
    <location>
        <begin position="281"/>
        <end position="314"/>
    </location>
</feature>
<accession>A0A9Q0R5A6</accession>
<feature type="repeat" description="ANK" evidence="3">
    <location>
        <begin position="71"/>
        <end position="106"/>
    </location>
</feature>
<dbReference type="InterPro" id="IPR002110">
    <property type="entry name" value="Ankyrin_rpt"/>
</dbReference>
<dbReference type="AlphaFoldDB" id="A0A9Q0R5A6"/>
<dbReference type="Proteomes" id="UP001149090">
    <property type="component" value="Unassembled WGS sequence"/>
</dbReference>
<dbReference type="InterPro" id="IPR011333">
    <property type="entry name" value="SKP1/BTB/POZ_sf"/>
</dbReference>
<reference evidence="6" key="1">
    <citation type="submission" date="2022-10" db="EMBL/GenBank/DDBJ databases">
        <title>Novel sulphate-reducing endosymbionts in the free-living metamonad Anaeramoeba.</title>
        <authorList>
            <person name="Jerlstrom-Hultqvist J."/>
            <person name="Cepicka I."/>
            <person name="Gallot-Lavallee L."/>
            <person name="Salas-Leiva D."/>
            <person name="Curtis B.A."/>
            <person name="Zahonova K."/>
            <person name="Pipaliya S."/>
            <person name="Dacks J."/>
            <person name="Roger A.J."/>
        </authorList>
    </citation>
    <scope>NUCLEOTIDE SEQUENCE</scope>
    <source>
        <strain evidence="6">BMAN</strain>
    </source>
</reference>
<dbReference type="PROSITE" id="PS50297">
    <property type="entry name" value="ANK_REP_REGION"/>
    <property type="match status" value="7"/>
</dbReference>
<feature type="repeat" description="ANK" evidence="3">
    <location>
        <begin position="37"/>
        <end position="70"/>
    </location>
</feature>
<dbReference type="OrthoDB" id="5982935at2759"/>
<feature type="repeat" description="ANK" evidence="3">
    <location>
        <begin position="177"/>
        <end position="210"/>
    </location>
</feature>
<keyword evidence="7" id="KW-1185">Reference proteome</keyword>
<dbReference type="InterPro" id="IPR000210">
    <property type="entry name" value="BTB/POZ_dom"/>
</dbReference>
<sequence>MGQSLEKNLHKACKENSIQDVENILKKKVDINARNKENETALHISCSKENSIEIIKLLIKKGSKINAKNYSEETPLHIACRYQNKYLFDVVKLLVENGADFNIQTLNDGTVLNLVCGNPRNDSVKVANFLIEKGIEINSINYKKETPLHIACYQQKSLEIVKFLIEKGADINSRNGNEETPLHLACQIENSFEIVKFLVEKGADVNAKTNRNQTPLHYLAWLTNSIEIIRFLIQKGADINAKTKENETPLHYACHFHKGYVFKMIKLLVDNGADVNAKTNWNQTPLHFACQEQNSNKIIQLLSDKGTDLNVKTISSHETPLFYLVSKRNPKGIQILLMNDALIFNLEELNVPDEFIPLLVKSYSLNQDLYNLLNSNEFSDLEIKSNDSFSFLVHKLILLSRFNNDQSILDKFINLCKQKSKEDIQLVLSFLYSGFFNFDQIKSKFVDNKNYSKSVYDSFSLFYSYYQDAIDQDDSDEFSESMEPSSDPIEETEEHNNMDWVDKQEHIKEFFQEMQLDSKWIQSKKGRKGIVKDFQHLYKQDSTKDFTIICEQNKEIKVHKLILILRSELFKGMFALNKQDSSNKVHDYSKKSFETIYQLIYFFYNDKFDERRLKNPKIIQEFGDVKDYFQLNPNSAFELILKTNIFFSKRKKERKKK</sequence>
<comment type="caution">
    <text evidence="6">The sequence shown here is derived from an EMBL/GenBank/DDBJ whole genome shotgun (WGS) entry which is preliminary data.</text>
</comment>
<feature type="domain" description="BTB" evidence="5">
    <location>
        <begin position="544"/>
        <end position="612"/>
    </location>
</feature>
<feature type="repeat" description="ANK" evidence="3">
    <location>
        <begin position="211"/>
        <end position="244"/>
    </location>
</feature>
<keyword evidence="1" id="KW-0677">Repeat</keyword>
<evidence type="ECO:0000313" key="7">
    <source>
        <dbReference type="Proteomes" id="UP001149090"/>
    </source>
</evidence>